<dbReference type="PANTHER" id="PTHR45943:SF2">
    <property type="entry name" value="RING-TYPE DOMAIN-CONTAINING PROTEIN"/>
    <property type="match status" value="1"/>
</dbReference>
<dbReference type="OrthoDB" id="6050183at2759"/>
<organism evidence="3 4">
    <name type="scientific">Halteria grandinella</name>
    <dbReference type="NCBI Taxonomy" id="5974"/>
    <lineage>
        <taxon>Eukaryota</taxon>
        <taxon>Sar</taxon>
        <taxon>Alveolata</taxon>
        <taxon>Ciliophora</taxon>
        <taxon>Intramacronucleata</taxon>
        <taxon>Spirotrichea</taxon>
        <taxon>Stichotrichia</taxon>
        <taxon>Sporadotrichida</taxon>
        <taxon>Halteriidae</taxon>
        <taxon>Halteria</taxon>
    </lineage>
</organism>
<reference evidence="3" key="1">
    <citation type="submission" date="2019-06" db="EMBL/GenBank/DDBJ databases">
        <authorList>
            <person name="Zheng W."/>
        </authorList>
    </citation>
    <scope>NUCLEOTIDE SEQUENCE</scope>
    <source>
        <strain evidence="3">QDHG01</strain>
    </source>
</reference>
<dbReference type="PROSITE" id="PS50089">
    <property type="entry name" value="ZF_RING_2"/>
    <property type="match status" value="1"/>
</dbReference>
<dbReference type="PANTHER" id="PTHR45943">
    <property type="entry name" value="E3 UBIQUITIN-PROTEIN LIGASE MYCBP2"/>
    <property type="match status" value="1"/>
</dbReference>
<dbReference type="Proteomes" id="UP000785679">
    <property type="component" value="Unassembled WGS sequence"/>
</dbReference>
<feature type="domain" description="RING-type" evidence="2">
    <location>
        <begin position="115"/>
        <end position="183"/>
    </location>
</feature>
<keyword evidence="1" id="KW-0479">Metal-binding</keyword>
<accession>A0A8J8NFP5</accession>
<dbReference type="InterPro" id="IPR013083">
    <property type="entry name" value="Znf_RING/FYVE/PHD"/>
</dbReference>
<dbReference type="Pfam" id="PF13639">
    <property type="entry name" value="zf-RING_2"/>
    <property type="match status" value="1"/>
</dbReference>
<gene>
    <name evidence="3" type="ORF">FGO68_gene15713</name>
</gene>
<dbReference type="AlphaFoldDB" id="A0A8J8NFP5"/>
<dbReference type="InterPro" id="IPR001841">
    <property type="entry name" value="Znf_RING"/>
</dbReference>
<evidence type="ECO:0000256" key="1">
    <source>
        <dbReference type="PROSITE-ProRule" id="PRU00175"/>
    </source>
</evidence>
<proteinExistence type="predicted"/>
<comment type="caution">
    <text evidence="3">The sequence shown here is derived from an EMBL/GenBank/DDBJ whole genome shotgun (WGS) entry which is preliminary data.</text>
</comment>
<evidence type="ECO:0000313" key="4">
    <source>
        <dbReference type="Proteomes" id="UP000785679"/>
    </source>
</evidence>
<name>A0A8J8NFP5_HALGN</name>
<dbReference type="Gene3D" id="3.30.40.10">
    <property type="entry name" value="Zinc/RING finger domain, C3HC4 (zinc finger)"/>
    <property type="match status" value="1"/>
</dbReference>
<dbReference type="EMBL" id="RRYP01017813">
    <property type="protein sequence ID" value="TNV73933.1"/>
    <property type="molecule type" value="Genomic_DNA"/>
</dbReference>
<evidence type="ECO:0000259" key="2">
    <source>
        <dbReference type="PROSITE" id="PS50089"/>
    </source>
</evidence>
<protein>
    <recommendedName>
        <fullName evidence="2">RING-type domain-containing protein</fullName>
    </recommendedName>
</protein>
<dbReference type="GO" id="GO:0061630">
    <property type="term" value="F:ubiquitin protein ligase activity"/>
    <property type="evidence" value="ECO:0007669"/>
    <property type="project" value="TreeGrafter"/>
</dbReference>
<dbReference type="GO" id="GO:0005634">
    <property type="term" value="C:nucleus"/>
    <property type="evidence" value="ECO:0007669"/>
    <property type="project" value="TreeGrafter"/>
</dbReference>
<keyword evidence="1" id="KW-0862">Zinc</keyword>
<sequence length="419" mass="47592">MSEHRVRCNECGNNFCISCKTEPYHVGKTCAQHEKEKNAKKCRFCQAVLKSNQRNNVCSKRECKQMSYRCCVAFLPCGHGCYGGSNETVHPPCLHEDCVGKDETKTLGENSDSFCVICYVQGLGEKSVVQLGCKHIFHQDCLQRRIQQKWYQNQHFGFGQPPAPPDANANAISLKFANCPSCNQWMDLPKSNHLVWIQQILDQAKGLEAQIKEKGVLRAKHEGLDLDERLSDPKSEYYNNLEKFAVEHLNYFECQTCKNAYFGGLKACGANQNLQALQQQQAQQGLYVGAAFQQYQCPKCKFFNQDANNKYGITYCEEHKETYIQYKCNFCCNIAAYHCGGANYYCMHCHDRKGPPGHKCKGKEDCPLGLEHPPNGTMKAFAVGCGMCRDMKIKSDDMEKAVGEQMKKLEEFKKNIQDF</sequence>
<dbReference type="SUPFAM" id="SSF57850">
    <property type="entry name" value="RING/U-box"/>
    <property type="match status" value="1"/>
</dbReference>
<keyword evidence="4" id="KW-1185">Reference proteome</keyword>
<dbReference type="SMART" id="SM00184">
    <property type="entry name" value="RING"/>
    <property type="match status" value="1"/>
</dbReference>
<keyword evidence="1" id="KW-0863">Zinc-finger</keyword>
<dbReference type="GO" id="GO:0008270">
    <property type="term" value="F:zinc ion binding"/>
    <property type="evidence" value="ECO:0007669"/>
    <property type="project" value="UniProtKB-KW"/>
</dbReference>
<dbReference type="GO" id="GO:0005886">
    <property type="term" value="C:plasma membrane"/>
    <property type="evidence" value="ECO:0007669"/>
    <property type="project" value="TreeGrafter"/>
</dbReference>
<evidence type="ECO:0000313" key="3">
    <source>
        <dbReference type="EMBL" id="TNV73933.1"/>
    </source>
</evidence>